<dbReference type="EMBL" id="KZ679257">
    <property type="protein sequence ID" value="PTB45678.1"/>
    <property type="molecule type" value="Genomic_DNA"/>
</dbReference>
<reference evidence="2 3" key="1">
    <citation type="submission" date="2016-07" db="EMBL/GenBank/DDBJ databases">
        <title>Multiple horizontal gene transfer events from other fungi enriched the ability of initially mycotrophic Trichoderma (Ascomycota) to feed on dead plant biomass.</title>
        <authorList>
            <consortium name="DOE Joint Genome Institute"/>
            <person name="Aerts A."/>
            <person name="Atanasova L."/>
            <person name="Chenthamara K."/>
            <person name="Zhang J."/>
            <person name="Grujic M."/>
            <person name="Henrissat B."/>
            <person name="Kuo A."/>
            <person name="Salamov A."/>
            <person name="Lipzen A."/>
            <person name="Labutti K."/>
            <person name="Barry K."/>
            <person name="Miao Y."/>
            <person name="Rahimi M.J."/>
            <person name="Shen Q."/>
            <person name="Grigoriev I.V."/>
            <person name="Kubicek C.P."/>
            <person name="Druzhinina I.S."/>
        </authorList>
    </citation>
    <scope>NUCLEOTIDE SEQUENCE [LARGE SCALE GENOMIC DNA]</scope>
    <source>
        <strain evidence="2 3">CBS 433.97</strain>
    </source>
</reference>
<keyword evidence="3" id="KW-1185">Reference proteome</keyword>
<dbReference type="Proteomes" id="UP000240493">
    <property type="component" value="Unassembled WGS sequence"/>
</dbReference>
<evidence type="ECO:0000313" key="2">
    <source>
        <dbReference type="EMBL" id="PTB45678.1"/>
    </source>
</evidence>
<dbReference type="InterPro" id="IPR041679">
    <property type="entry name" value="DNA2/NAM7-like_C"/>
</dbReference>
<evidence type="ECO:0000313" key="3">
    <source>
        <dbReference type="Proteomes" id="UP000240493"/>
    </source>
</evidence>
<organism evidence="2 3">
    <name type="scientific">Trichoderma asperellum (strain ATCC 204424 / CBS 433.97 / NBRC 101777)</name>
    <dbReference type="NCBI Taxonomy" id="1042311"/>
    <lineage>
        <taxon>Eukaryota</taxon>
        <taxon>Fungi</taxon>
        <taxon>Dikarya</taxon>
        <taxon>Ascomycota</taxon>
        <taxon>Pezizomycotina</taxon>
        <taxon>Sordariomycetes</taxon>
        <taxon>Hypocreomycetidae</taxon>
        <taxon>Hypocreales</taxon>
        <taxon>Hypocreaceae</taxon>
        <taxon>Trichoderma</taxon>
    </lineage>
</organism>
<evidence type="ECO:0000259" key="1">
    <source>
        <dbReference type="Pfam" id="PF13087"/>
    </source>
</evidence>
<feature type="domain" description="DNA2/NAM7 helicase-like C-terminal" evidence="1">
    <location>
        <begin position="77"/>
        <end position="160"/>
    </location>
</feature>
<accession>A0A2T3ZLI6</accession>
<proteinExistence type="predicted"/>
<dbReference type="Pfam" id="PF13087">
    <property type="entry name" value="AAA_12"/>
    <property type="match status" value="1"/>
</dbReference>
<dbReference type="AlphaFoldDB" id="A0A2T3ZLI6"/>
<dbReference type="Gene3D" id="3.40.50.300">
    <property type="entry name" value="P-loop containing nucleotide triphosphate hydrolases"/>
    <property type="match status" value="1"/>
</dbReference>
<gene>
    <name evidence="2" type="ORF">M441DRAFT_34285</name>
</gene>
<name>A0A2T3ZLI6_TRIA4</name>
<dbReference type="OrthoDB" id="6513042at2759"/>
<sequence>MRLFVLITYESHNELTMSDIKHMNFQTANIPKLVARLAATAPLYSAKSYKAEPFDKVGRKDKGKKTAKAIIDSYAWGRILIITGYSDQKRILEEKIAELPPQEVPPGLISIRTSDDSPSYEAEVVVCDLVRTEKAGFLVEDERLVVMTTRAQPLLYTAGNGEEFSEQPCFRLITSLGYSMALTTQSMMTAAMVPTAQSVKTTARSMIPDFSAAEPAAWI</sequence>
<protein>
    <recommendedName>
        <fullName evidence="1">DNA2/NAM7 helicase-like C-terminal domain-containing protein</fullName>
    </recommendedName>
</protein>
<dbReference type="InterPro" id="IPR027417">
    <property type="entry name" value="P-loop_NTPase"/>
</dbReference>